<dbReference type="RefSeq" id="WP_135195042.1">
    <property type="nucleotide sequence ID" value="NZ_SPVH01000006.1"/>
</dbReference>
<dbReference type="Gene3D" id="2.30.30.760">
    <property type="match status" value="1"/>
</dbReference>
<dbReference type="AlphaFoldDB" id="A0A4Y9RUJ4"/>
<sequence length="205" mass="20648">MILIRSLLLAAAVSATASAAFAGPVVLRANPVDDDGRVTLGDLFEGAGAAANVAVAERVGPSVVLEAGQLQALARQAGLDWSNPNGLRRVAVRRATGPVQTTSDAAFQPAAQSAGQPIARAAYRPGAASQVIARNDMVRVTYQVGGVNLAVMGKAMRSAGLGEPVAIMNTTSNRVIDAVASGPGQAIAGPGADSARANPQQFAAR</sequence>
<keyword evidence="3" id="KW-0966">Cell projection</keyword>
<organism evidence="3 4">
    <name type="scientific">Brevundimonas intermedia</name>
    <dbReference type="NCBI Taxonomy" id="74315"/>
    <lineage>
        <taxon>Bacteria</taxon>
        <taxon>Pseudomonadati</taxon>
        <taxon>Pseudomonadota</taxon>
        <taxon>Alphaproteobacteria</taxon>
        <taxon>Caulobacterales</taxon>
        <taxon>Caulobacteraceae</taxon>
        <taxon>Brevundimonas</taxon>
    </lineage>
</organism>
<evidence type="ECO:0000313" key="4">
    <source>
        <dbReference type="Proteomes" id="UP000298216"/>
    </source>
</evidence>
<name>A0A4Y9RUJ4_9CAUL</name>
<dbReference type="OrthoDB" id="7171936at2"/>
<keyword evidence="3" id="KW-0282">Flagellum</keyword>
<gene>
    <name evidence="3" type="ORF">EGY25_11230</name>
</gene>
<feature type="domain" description="Flagella basal body P-ring formation protein FlgA SAF" evidence="2">
    <location>
        <begin position="114"/>
        <end position="185"/>
    </location>
</feature>
<dbReference type="Proteomes" id="UP000298216">
    <property type="component" value="Unassembled WGS sequence"/>
</dbReference>
<protein>
    <submittedName>
        <fullName evidence="3">Flagella basal body P-ring formation protein FlgA</fullName>
    </submittedName>
</protein>
<dbReference type="InterPro" id="IPR017585">
    <property type="entry name" value="SAF_FlgA"/>
</dbReference>
<feature type="chain" id="PRO_5021371137" evidence="1">
    <location>
        <begin position="23"/>
        <end position="205"/>
    </location>
</feature>
<reference evidence="3 4" key="1">
    <citation type="submission" date="2019-03" db="EMBL/GenBank/DDBJ databases">
        <title>Draft genome of Brevundimonas sp. a heavy metal resistant soil bacteria.</title>
        <authorList>
            <person name="Soto J."/>
        </authorList>
    </citation>
    <scope>NUCLEOTIDE SEQUENCE [LARGE SCALE GENOMIC DNA]</scope>
    <source>
        <strain evidence="3 4">B-10</strain>
    </source>
</reference>
<keyword evidence="4" id="KW-1185">Reference proteome</keyword>
<evidence type="ECO:0000313" key="3">
    <source>
        <dbReference type="EMBL" id="TFW12563.1"/>
    </source>
</evidence>
<keyword evidence="3" id="KW-0969">Cilium</keyword>
<comment type="caution">
    <text evidence="3">The sequence shown here is derived from an EMBL/GenBank/DDBJ whole genome shotgun (WGS) entry which is preliminary data.</text>
</comment>
<evidence type="ECO:0000256" key="1">
    <source>
        <dbReference type="SAM" id="SignalP"/>
    </source>
</evidence>
<accession>A0A4Y9RUJ4</accession>
<proteinExistence type="predicted"/>
<feature type="signal peptide" evidence="1">
    <location>
        <begin position="1"/>
        <end position="22"/>
    </location>
</feature>
<dbReference type="Pfam" id="PF13144">
    <property type="entry name" value="ChapFlgA"/>
    <property type="match status" value="1"/>
</dbReference>
<dbReference type="EMBL" id="SPVH01000006">
    <property type="protein sequence ID" value="TFW12563.1"/>
    <property type="molecule type" value="Genomic_DNA"/>
</dbReference>
<keyword evidence="1" id="KW-0732">Signal</keyword>
<evidence type="ECO:0000259" key="2">
    <source>
        <dbReference type="Pfam" id="PF13144"/>
    </source>
</evidence>